<dbReference type="InterPro" id="IPR035906">
    <property type="entry name" value="MetI-like_sf"/>
</dbReference>
<evidence type="ECO:0000256" key="2">
    <source>
        <dbReference type="ARBA" id="ARBA00022448"/>
    </source>
</evidence>
<dbReference type="PROSITE" id="PS50928">
    <property type="entry name" value="ABC_TM1"/>
    <property type="match status" value="1"/>
</dbReference>
<feature type="transmembrane region" description="Helical" evidence="8">
    <location>
        <begin position="192"/>
        <end position="213"/>
    </location>
</feature>
<evidence type="ECO:0000313" key="10">
    <source>
        <dbReference type="EMBL" id="CAA9231921.1"/>
    </source>
</evidence>
<dbReference type="InterPro" id="IPR000515">
    <property type="entry name" value="MetI-like"/>
</dbReference>
<comment type="subcellular location">
    <subcellularLocation>
        <location evidence="1">Cell inner membrane</location>
        <topology evidence="1">Multi-pass membrane protein</topology>
    </subcellularLocation>
    <subcellularLocation>
        <location evidence="8">Cell membrane</location>
        <topology evidence="8">Multi-pass membrane protein</topology>
    </subcellularLocation>
</comment>
<sequence length="274" mass="28847">MVWGSGFRERLGRFAFRTAAALGLGLVLLPLVLVAWLSFFSNEILSLPPEGYSLRWYGAALAQPQFIGGLWTSAAVALLATAVGLLVTLPASFVLTRRAFPGREAVVQLLMSPLVVPAIVIGSALYMAFVEFEVMTEMPLTGSVAGLALGHALLTIPWGLRLLTANLAGLNPAIEEAALSLGARPVVAVAKVTLPLIWPGVVAAALFSFVVSFGNLEVSLFLVAPGQTTLPIAILQYLQWKIDPTIAAVSVVQILVVAAGLLLTDRLVGLGRVV</sequence>
<feature type="domain" description="ABC transmembrane type-1" evidence="9">
    <location>
        <begin position="70"/>
        <end position="264"/>
    </location>
</feature>
<feature type="transmembrane region" description="Helical" evidence="8">
    <location>
        <begin position="107"/>
        <end position="128"/>
    </location>
</feature>
<dbReference type="EMBL" id="CADCTG010000115">
    <property type="protein sequence ID" value="CAA9231921.1"/>
    <property type="molecule type" value="Genomic_DNA"/>
</dbReference>
<dbReference type="PANTHER" id="PTHR43357:SF4">
    <property type="entry name" value="INNER MEMBRANE ABC TRANSPORTER PERMEASE PROTEIN YDCV"/>
    <property type="match status" value="1"/>
</dbReference>
<evidence type="ECO:0000256" key="8">
    <source>
        <dbReference type="RuleBase" id="RU363032"/>
    </source>
</evidence>
<feature type="transmembrane region" description="Helical" evidence="8">
    <location>
        <begin position="245"/>
        <end position="264"/>
    </location>
</feature>
<evidence type="ECO:0000259" key="9">
    <source>
        <dbReference type="PROSITE" id="PS50928"/>
    </source>
</evidence>
<keyword evidence="7 8" id="KW-0472">Membrane</keyword>
<dbReference type="GO" id="GO:0055085">
    <property type="term" value="P:transmembrane transport"/>
    <property type="evidence" value="ECO:0007669"/>
    <property type="project" value="InterPro"/>
</dbReference>
<evidence type="ECO:0000256" key="6">
    <source>
        <dbReference type="ARBA" id="ARBA00022989"/>
    </source>
</evidence>
<evidence type="ECO:0000256" key="1">
    <source>
        <dbReference type="ARBA" id="ARBA00004429"/>
    </source>
</evidence>
<keyword evidence="4" id="KW-0997">Cell inner membrane</keyword>
<organism evidence="10">
    <name type="scientific">uncultured Acetobacteraceae bacterium</name>
    <dbReference type="NCBI Taxonomy" id="169975"/>
    <lineage>
        <taxon>Bacteria</taxon>
        <taxon>Pseudomonadati</taxon>
        <taxon>Pseudomonadota</taxon>
        <taxon>Alphaproteobacteria</taxon>
        <taxon>Acetobacterales</taxon>
        <taxon>Acetobacteraceae</taxon>
        <taxon>environmental samples</taxon>
    </lineage>
</organism>
<accession>A0A6J4HV59</accession>
<dbReference type="AlphaFoldDB" id="A0A6J4HV59"/>
<keyword evidence="6 8" id="KW-1133">Transmembrane helix</keyword>
<evidence type="ECO:0000256" key="4">
    <source>
        <dbReference type="ARBA" id="ARBA00022519"/>
    </source>
</evidence>
<name>A0A6J4HV59_9PROT</name>
<comment type="similarity">
    <text evidence="8">Belongs to the binding-protein-dependent transport system permease family.</text>
</comment>
<gene>
    <name evidence="10" type="ORF">AVDCRST_MAG08-1159</name>
</gene>
<evidence type="ECO:0000256" key="5">
    <source>
        <dbReference type="ARBA" id="ARBA00022692"/>
    </source>
</evidence>
<dbReference type="CDD" id="cd06261">
    <property type="entry name" value="TM_PBP2"/>
    <property type="match status" value="1"/>
</dbReference>
<keyword evidence="2 8" id="KW-0813">Transport</keyword>
<dbReference type="PANTHER" id="PTHR43357">
    <property type="entry name" value="INNER MEMBRANE ABC TRANSPORTER PERMEASE PROTEIN YDCV"/>
    <property type="match status" value="1"/>
</dbReference>
<reference evidence="10" key="1">
    <citation type="submission" date="2020-02" db="EMBL/GenBank/DDBJ databases">
        <authorList>
            <person name="Meier V. D."/>
        </authorList>
    </citation>
    <scope>NUCLEOTIDE SEQUENCE</scope>
    <source>
        <strain evidence="10">AVDCRST_MAG08</strain>
    </source>
</reference>
<proteinExistence type="inferred from homology"/>
<protein>
    <submittedName>
        <fullName evidence="10">Spermidine Putrescine ABC transporter permease component potC (TC_3.A.1.11.1)</fullName>
    </submittedName>
</protein>
<evidence type="ECO:0000256" key="7">
    <source>
        <dbReference type="ARBA" id="ARBA00023136"/>
    </source>
</evidence>
<feature type="transmembrane region" description="Helical" evidence="8">
    <location>
        <begin position="140"/>
        <end position="160"/>
    </location>
</feature>
<dbReference type="SUPFAM" id="SSF161098">
    <property type="entry name" value="MetI-like"/>
    <property type="match status" value="1"/>
</dbReference>
<keyword evidence="5 8" id="KW-0812">Transmembrane</keyword>
<dbReference type="Gene3D" id="1.10.3720.10">
    <property type="entry name" value="MetI-like"/>
    <property type="match status" value="1"/>
</dbReference>
<evidence type="ECO:0000256" key="3">
    <source>
        <dbReference type="ARBA" id="ARBA00022475"/>
    </source>
</evidence>
<feature type="transmembrane region" description="Helical" evidence="8">
    <location>
        <begin position="70"/>
        <end position="95"/>
    </location>
</feature>
<keyword evidence="3" id="KW-1003">Cell membrane</keyword>
<dbReference type="Pfam" id="PF00528">
    <property type="entry name" value="BPD_transp_1"/>
    <property type="match status" value="1"/>
</dbReference>
<feature type="transmembrane region" description="Helical" evidence="8">
    <location>
        <begin position="20"/>
        <end position="39"/>
    </location>
</feature>
<dbReference type="GO" id="GO:0005886">
    <property type="term" value="C:plasma membrane"/>
    <property type="evidence" value="ECO:0007669"/>
    <property type="project" value="UniProtKB-SubCell"/>
</dbReference>